<gene>
    <name evidence="1" type="ORF">LCGC14_2232170</name>
</gene>
<comment type="caution">
    <text evidence="1">The sequence shown here is derived from an EMBL/GenBank/DDBJ whole genome shotgun (WGS) entry which is preliminary data.</text>
</comment>
<reference evidence="1" key="1">
    <citation type="journal article" date="2015" name="Nature">
        <title>Complex archaea that bridge the gap between prokaryotes and eukaryotes.</title>
        <authorList>
            <person name="Spang A."/>
            <person name="Saw J.H."/>
            <person name="Jorgensen S.L."/>
            <person name="Zaremba-Niedzwiedzka K."/>
            <person name="Martijn J."/>
            <person name="Lind A.E."/>
            <person name="van Eijk R."/>
            <person name="Schleper C."/>
            <person name="Guy L."/>
            <person name="Ettema T.J."/>
        </authorList>
    </citation>
    <scope>NUCLEOTIDE SEQUENCE</scope>
</reference>
<feature type="non-terminal residue" evidence="1">
    <location>
        <position position="36"/>
    </location>
</feature>
<dbReference type="AlphaFoldDB" id="A0A0F9FKI2"/>
<dbReference type="EMBL" id="LAZR01030055">
    <property type="protein sequence ID" value="KKL57760.1"/>
    <property type="molecule type" value="Genomic_DNA"/>
</dbReference>
<protein>
    <submittedName>
        <fullName evidence="1">Uncharacterized protein</fullName>
    </submittedName>
</protein>
<evidence type="ECO:0000313" key="1">
    <source>
        <dbReference type="EMBL" id="KKL57760.1"/>
    </source>
</evidence>
<sequence length="36" mass="3905">MSACLASIFEVGLDDVPDFAGTIANGQWFEMAQAWL</sequence>
<accession>A0A0F9FKI2</accession>
<proteinExistence type="predicted"/>
<organism evidence="1">
    <name type="scientific">marine sediment metagenome</name>
    <dbReference type="NCBI Taxonomy" id="412755"/>
    <lineage>
        <taxon>unclassified sequences</taxon>
        <taxon>metagenomes</taxon>
        <taxon>ecological metagenomes</taxon>
    </lineage>
</organism>
<name>A0A0F9FKI2_9ZZZZ</name>